<comment type="caution">
    <text evidence="1">The sequence shown here is derived from an EMBL/GenBank/DDBJ whole genome shotgun (WGS) entry which is preliminary data.</text>
</comment>
<dbReference type="GO" id="GO:0051082">
    <property type="term" value="F:unfolded protein binding"/>
    <property type="evidence" value="ECO:0007669"/>
    <property type="project" value="InterPro"/>
</dbReference>
<accession>A0A1E3XCY6</accession>
<dbReference type="InterPro" id="IPR001305">
    <property type="entry name" value="HSP_DnaJ_Cys-rich_dom"/>
</dbReference>
<evidence type="ECO:0000313" key="1">
    <source>
        <dbReference type="EMBL" id="ODS33507.1"/>
    </source>
</evidence>
<reference evidence="1 2" key="1">
    <citation type="submission" date="2016-07" db="EMBL/GenBank/DDBJ databases">
        <title>Draft genome of Scalindua rubra, obtained from a brine-seawater interface in the Red Sea, sheds light on salt adaptation in anammox bacteria.</title>
        <authorList>
            <person name="Speth D.R."/>
            <person name="Lagkouvardos I."/>
            <person name="Wang Y."/>
            <person name="Qian P.-Y."/>
            <person name="Dutilh B.E."/>
            <person name="Jetten M.S."/>
        </authorList>
    </citation>
    <scope>NUCLEOTIDE SEQUENCE [LARGE SCALE GENOMIC DNA]</scope>
    <source>
        <strain evidence="1">BSI-1</strain>
    </source>
</reference>
<evidence type="ECO:0000313" key="2">
    <source>
        <dbReference type="Proteomes" id="UP000094056"/>
    </source>
</evidence>
<dbReference type="Proteomes" id="UP000094056">
    <property type="component" value="Unassembled WGS sequence"/>
</dbReference>
<name>A0A1E3XCY6_9BACT</name>
<dbReference type="Gene3D" id="2.10.230.10">
    <property type="entry name" value="Heat shock protein DnaJ, cysteine-rich domain"/>
    <property type="match status" value="1"/>
</dbReference>
<sequence>MPEEFVWRQSKRVRKTRTRGAVEYRGGETLAWQPAKARGHRSSSASVATRPRPVGELMRDKFYTCGFCKGEGMHPEGTKCPVCKARGWVKVNPPAVKCAFCQGHGSEKPRSLVTCLVCKGKGVVSVKEPVEICQECNGRGRKPGEGLYCGKCRGTGVVHVEKEEIDEETGEVITKHFRSPSGTPRDICQTIYQLGGEAGRAEVANSVRISSAYAEFVLKDMVGRGWLSKYGRDIYGLTKQCENFVKEMEERDLEKVTPEDVRILNLVQEGAGEYKIKDVAKKLKMRDVFRCNKACTKLAKADFMDISLRGRMMITPKGERAIKEGPKAAQPEEPVGVSAFDEKSFFKYEL</sequence>
<dbReference type="Gene3D" id="6.20.20.10">
    <property type="match status" value="1"/>
</dbReference>
<protein>
    <submittedName>
        <fullName evidence="1">Chaperone protein DnaJ</fullName>
    </submittedName>
</protein>
<gene>
    <name evidence="1" type="primary">dnaJ_4</name>
    <name evidence="1" type="ORF">SCARUB_01331</name>
</gene>
<proteinExistence type="predicted"/>
<dbReference type="EMBL" id="MAYW01000026">
    <property type="protein sequence ID" value="ODS33507.1"/>
    <property type="molecule type" value="Genomic_DNA"/>
</dbReference>
<dbReference type="SUPFAM" id="SSF57938">
    <property type="entry name" value="DnaJ/Hsp40 cysteine-rich domain"/>
    <property type="match status" value="1"/>
</dbReference>
<dbReference type="InterPro" id="IPR036410">
    <property type="entry name" value="HSP_DnaJ_Cys-rich_dom_sf"/>
</dbReference>
<dbReference type="AlphaFoldDB" id="A0A1E3XCY6"/>
<dbReference type="CDD" id="cd10719">
    <property type="entry name" value="DnaJ_zf"/>
    <property type="match status" value="1"/>
</dbReference>
<dbReference type="GO" id="GO:0031072">
    <property type="term" value="F:heat shock protein binding"/>
    <property type="evidence" value="ECO:0007669"/>
    <property type="project" value="InterPro"/>
</dbReference>
<organism evidence="1 2">
    <name type="scientific">Candidatus Scalindua rubra</name>
    <dbReference type="NCBI Taxonomy" id="1872076"/>
    <lineage>
        <taxon>Bacteria</taxon>
        <taxon>Pseudomonadati</taxon>
        <taxon>Planctomycetota</taxon>
        <taxon>Candidatus Brocadiia</taxon>
        <taxon>Candidatus Brocadiales</taxon>
        <taxon>Candidatus Scalinduaceae</taxon>
        <taxon>Candidatus Scalindua</taxon>
    </lineage>
</organism>